<gene>
    <name evidence="2" type="primary">LOC111113590</name>
</gene>
<dbReference type="KEGG" id="cvn:111113590"/>
<protein>
    <submittedName>
        <fullName evidence="2">Uncharacterized protein LOC111113590</fullName>
    </submittedName>
</protein>
<dbReference type="Gene3D" id="2.60.120.260">
    <property type="entry name" value="Galactose-binding domain-like"/>
    <property type="match status" value="1"/>
</dbReference>
<evidence type="ECO:0000313" key="1">
    <source>
        <dbReference type="Proteomes" id="UP000694844"/>
    </source>
</evidence>
<organism evidence="1 2">
    <name type="scientific">Crassostrea virginica</name>
    <name type="common">Eastern oyster</name>
    <dbReference type="NCBI Taxonomy" id="6565"/>
    <lineage>
        <taxon>Eukaryota</taxon>
        <taxon>Metazoa</taxon>
        <taxon>Spiralia</taxon>
        <taxon>Lophotrochozoa</taxon>
        <taxon>Mollusca</taxon>
        <taxon>Bivalvia</taxon>
        <taxon>Autobranchia</taxon>
        <taxon>Pteriomorphia</taxon>
        <taxon>Ostreida</taxon>
        <taxon>Ostreoidea</taxon>
        <taxon>Ostreidae</taxon>
        <taxon>Crassostrea</taxon>
    </lineage>
</organism>
<sequence>MRSQVIVNCTVQARYVIYYNSRFKAFPHSPEYSTFANLDLCEVEVYENMALFRHTDAKYAYSDSIGSGKVVDGKKAKLYYGGGECFFSRNQQAFAFFYVDLDYIRGIERVIVYHRQEQDPWGCPVPVENLPTCYNHCPKNCECHEGTGACKRCSEGYEGENCELEKVPFLKHCG</sequence>
<evidence type="ECO:0000313" key="2">
    <source>
        <dbReference type="RefSeq" id="XP_022307592.1"/>
    </source>
</evidence>
<name>A0A8B8BW47_CRAVI</name>
<dbReference type="GeneID" id="111113590"/>
<accession>A0A8B8BW47</accession>
<reference evidence="2" key="1">
    <citation type="submission" date="2025-08" db="UniProtKB">
        <authorList>
            <consortium name="RefSeq"/>
        </authorList>
    </citation>
    <scope>IDENTIFICATION</scope>
    <source>
        <tissue evidence="2">Whole sample</tissue>
    </source>
</reference>
<dbReference type="Proteomes" id="UP000694844">
    <property type="component" value="Chromosome 9"/>
</dbReference>
<proteinExistence type="predicted"/>
<keyword evidence="1" id="KW-1185">Reference proteome</keyword>
<dbReference type="OrthoDB" id="5979503at2759"/>
<dbReference type="AlphaFoldDB" id="A0A8B8BW47"/>
<dbReference type="RefSeq" id="XP_022307592.1">
    <property type="nucleotide sequence ID" value="XM_022451884.1"/>
</dbReference>